<dbReference type="GO" id="GO:0004358">
    <property type="term" value="F:L-glutamate N-acetyltransferase activity, acting on acetyl-L-ornithine as donor"/>
    <property type="evidence" value="ECO:0007669"/>
    <property type="project" value="UniProtKB-EC"/>
</dbReference>
<keyword evidence="6" id="KW-0055">Arginine biosynthesis</keyword>
<feature type="binding site" evidence="6">
    <location>
        <position position="194"/>
    </location>
    <ligand>
        <name>substrate</name>
    </ligand>
</feature>
<sequence length="409" mass="42033">MTALSPLAPACFPALPVLKGVRLASHACGVRYAGRTDLLLVELDPGSRVAGVFTRSLTASAPVEWCRKAVAGGRARLLVVNSGNANAFTGSAGVASVRRTVDQAAALIGCAAEEVTVSSTGTIGVRLPDEKITAAFGAVHAKLAGDAWEEAARAIMTTDTYPKGATRTASIDGVTVTINGIAKGSGMIAPDMATMLSYVFTDADIAAPALQALLSEGVKGSFNAITVDSDTSTSDTLLLFATAQAGNAPVADAADPRLADFKAKLFDLLRDLAHQVVRDGEGASKFVSIAVTGADSDQAAHIIAMAIANSPLVKTAIAGEDANWGRIVMAVGKAGQKADRDRLTIRIGGVLVAEKGEAAEGYDETPVAAHMKGQDIAIEVDLGLGAGRAQVWTCDLTHAYIDINGSYRT</sequence>
<feature type="active site" description="Nucleophile" evidence="6">
    <location>
        <position position="194"/>
    </location>
</feature>
<protein>
    <recommendedName>
        <fullName evidence="6">Arginine biosynthesis bifunctional protein ArgJ</fullName>
    </recommendedName>
    <domain>
        <recommendedName>
            <fullName evidence="6">Glutamate N-acetyltransferase</fullName>
            <ecNumber evidence="6">2.3.1.35</ecNumber>
        </recommendedName>
        <alternativeName>
            <fullName evidence="6">Ornithine acetyltransferase</fullName>
            <shortName evidence="6">OATase</shortName>
        </alternativeName>
        <alternativeName>
            <fullName evidence="6">Ornithine transacetylase</fullName>
        </alternativeName>
    </domain>
    <domain>
        <recommendedName>
            <fullName evidence="6">Amino-acid acetyltransferase</fullName>
            <ecNumber evidence="6">2.3.1.1</ecNumber>
        </recommendedName>
        <alternativeName>
            <fullName evidence="6">N-acetylglutamate synthase</fullName>
            <shortName evidence="6">AGSase</shortName>
        </alternativeName>
    </domain>
    <component>
        <recommendedName>
            <fullName evidence="6">Arginine biosynthesis bifunctional protein ArgJ alpha chain</fullName>
        </recommendedName>
    </component>
    <component>
        <recommendedName>
            <fullName evidence="6">Arginine biosynthesis bifunctional protein ArgJ beta chain</fullName>
        </recommendedName>
    </component>
</protein>
<evidence type="ECO:0000313" key="7">
    <source>
        <dbReference type="EMBL" id="MFD2235412.1"/>
    </source>
</evidence>
<reference evidence="8" key="1">
    <citation type="journal article" date="2019" name="Int. J. Syst. Evol. Microbiol.">
        <title>The Global Catalogue of Microorganisms (GCM) 10K type strain sequencing project: providing services to taxonomists for standard genome sequencing and annotation.</title>
        <authorList>
            <consortium name="The Broad Institute Genomics Platform"/>
            <consortium name="The Broad Institute Genome Sequencing Center for Infectious Disease"/>
            <person name="Wu L."/>
            <person name="Ma J."/>
        </authorList>
    </citation>
    <scope>NUCLEOTIDE SEQUENCE [LARGE SCALE GENOMIC DNA]</scope>
    <source>
        <strain evidence="8">KCTC 15012</strain>
    </source>
</reference>
<dbReference type="EC" id="2.3.1.35" evidence="6"/>
<gene>
    <name evidence="6 7" type="primary">argJ</name>
    <name evidence="7" type="ORF">ACFSNB_16535</name>
</gene>
<dbReference type="CDD" id="cd02152">
    <property type="entry name" value="OAT"/>
    <property type="match status" value="1"/>
</dbReference>
<comment type="subunit">
    <text evidence="2 6">Heterotetramer of two alpha and two beta chains.</text>
</comment>
<keyword evidence="4 6" id="KW-0068">Autocatalytic cleavage</keyword>
<feature type="binding site" evidence="6">
    <location>
        <position position="183"/>
    </location>
    <ligand>
        <name>substrate</name>
    </ligand>
</feature>
<dbReference type="PANTHER" id="PTHR23100">
    <property type="entry name" value="ARGININE BIOSYNTHESIS BIFUNCTIONAL PROTEIN ARGJ"/>
    <property type="match status" value="1"/>
</dbReference>
<evidence type="ECO:0000256" key="2">
    <source>
        <dbReference type="ARBA" id="ARBA00011475"/>
    </source>
</evidence>
<dbReference type="Gene3D" id="3.60.70.12">
    <property type="entry name" value="L-amino peptidase D-ALA esterase/amidase"/>
    <property type="match status" value="1"/>
</dbReference>
<comment type="pathway">
    <text evidence="6">Amino-acid biosynthesis; L-arginine biosynthesis; L-ornithine and N-acetyl-L-glutamate from L-glutamate and N(2)-acetyl-L-ornithine (cyclic): step 1/1.</text>
</comment>
<evidence type="ECO:0000256" key="1">
    <source>
        <dbReference type="ARBA" id="ARBA00006774"/>
    </source>
</evidence>
<feature type="chain" id="PRO_5044929967" description="Arginine biosynthesis bifunctional protein ArgJ beta chain" evidence="6">
    <location>
        <begin position="194"/>
        <end position="409"/>
    </location>
</feature>
<feature type="binding site" evidence="6">
    <location>
        <position position="157"/>
    </location>
    <ligand>
        <name>substrate</name>
    </ligand>
</feature>
<keyword evidence="5 6" id="KW-0012">Acyltransferase</keyword>
<dbReference type="RefSeq" id="WP_377318573.1">
    <property type="nucleotide sequence ID" value="NZ_JBHUIY010000046.1"/>
</dbReference>
<feature type="binding site" evidence="6">
    <location>
        <position position="409"/>
    </location>
    <ligand>
        <name>substrate</name>
    </ligand>
</feature>
<comment type="caution">
    <text evidence="7">The sequence shown here is derived from an EMBL/GenBank/DDBJ whole genome shotgun (WGS) entry which is preliminary data.</text>
</comment>
<feature type="site" description="Involved in the stabilization of negative charge on the oxyanion by the formation of the oxyanion hole" evidence="6">
    <location>
        <position position="120"/>
    </location>
</feature>
<feature type="chain" id="PRO_5044929968" description="Arginine biosynthesis bifunctional protein ArgJ alpha chain" evidence="6">
    <location>
        <begin position="1"/>
        <end position="193"/>
    </location>
</feature>
<dbReference type="PANTHER" id="PTHR23100:SF0">
    <property type="entry name" value="ARGININE BIOSYNTHESIS BIFUNCTIONAL PROTEIN ARGJ, MITOCHONDRIAL"/>
    <property type="match status" value="1"/>
</dbReference>
<accession>A0ABW5CHG0</accession>
<organism evidence="7 8">
    <name type="scientific">Phaeospirillum tilakii</name>
    <dbReference type="NCBI Taxonomy" id="741673"/>
    <lineage>
        <taxon>Bacteria</taxon>
        <taxon>Pseudomonadati</taxon>
        <taxon>Pseudomonadota</taxon>
        <taxon>Alphaproteobacteria</taxon>
        <taxon>Rhodospirillales</taxon>
        <taxon>Rhodospirillaceae</taxon>
        <taxon>Phaeospirillum</taxon>
    </lineage>
</organism>
<feature type="binding site" evidence="6">
    <location>
        <position position="281"/>
    </location>
    <ligand>
        <name>substrate</name>
    </ligand>
</feature>
<comment type="subcellular location">
    <subcellularLocation>
        <location evidence="6">Cytoplasm</location>
    </subcellularLocation>
</comment>
<comment type="similarity">
    <text evidence="1 6">Belongs to the ArgJ family.</text>
</comment>
<keyword evidence="6" id="KW-0963">Cytoplasm</keyword>
<dbReference type="InterPro" id="IPR002813">
    <property type="entry name" value="Arg_biosynth_ArgJ"/>
</dbReference>
<feature type="site" description="Involved in the stabilization of negative charge on the oxyanion by the formation of the oxyanion hole" evidence="6">
    <location>
        <position position="121"/>
    </location>
</feature>
<dbReference type="InterPro" id="IPR042195">
    <property type="entry name" value="ArgJ_beta_C"/>
</dbReference>
<proteinExistence type="inferred from homology"/>
<feature type="site" description="Cleavage; by autolysis" evidence="6">
    <location>
        <begin position="193"/>
        <end position="194"/>
    </location>
</feature>
<dbReference type="Pfam" id="PF01960">
    <property type="entry name" value="ArgJ"/>
    <property type="match status" value="1"/>
</dbReference>
<dbReference type="NCBIfam" id="NF003802">
    <property type="entry name" value="PRK05388.1"/>
    <property type="match status" value="1"/>
</dbReference>
<dbReference type="Gene3D" id="3.10.20.340">
    <property type="entry name" value="ArgJ beta chain, C-terminal domain"/>
    <property type="match status" value="1"/>
</dbReference>
<feature type="binding site" evidence="6">
    <location>
        <position position="404"/>
    </location>
    <ligand>
        <name>substrate</name>
    </ligand>
</feature>
<comment type="pathway">
    <text evidence="6">Amino-acid biosynthesis; L-arginine biosynthesis; N(2)-acetyl-L-ornithine from L-glutamate: step 1/4.</text>
</comment>
<keyword evidence="3 6" id="KW-0808">Transferase</keyword>
<evidence type="ECO:0000313" key="8">
    <source>
        <dbReference type="Proteomes" id="UP001597296"/>
    </source>
</evidence>
<comment type="function">
    <text evidence="6">Catalyzes two activities which are involved in the cyclic version of arginine biosynthesis: the synthesis of N-acetylglutamate from glutamate and acetyl-CoA as the acetyl donor, and of ornithine by transacetylation between N(2)-acetylornithine and glutamate.</text>
</comment>
<evidence type="ECO:0000256" key="6">
    <source>
        <dbReference type="HAMAP-Rule" id="MF_01106"/>
    </source>
</evidence>
<evidence type="ECO:0000256" key="3">
    <source>
        <dbReference type="ARBA" id="ARBA00022679"/>
    </source>
</evidence>
<keyword evidence="6" id="KW-0511">Multifunctional enzyme</keyword>
<dbReference type="EMBL" id="JBHUIY010000046">
    <property type="protein sequence ID" value="MFD2235412.1"/>
    <property type="molecule type" value="Genomic_DNA"/>
</dbReference>
<keyword evidence="8" id="KW-1185">Reference proteome</keyword>
<dbReference type="Proteomes" id="UP001597296">
    <property type="component" value="Unassembled WGS sequence"/>
</dbReference>
<comment type="catalytic activity">
    <reaction evidence="6">
        <text>N(2)-acetyl-L-ornithine + L-glutamate = N-acetyl-L-glutamate + L-ornithine</text>
        <dbReference type="Rhea" id="RHEA:15349"/>
        <dbReference type="ChEBI" id="CHEBI:29985"/>
        <dbReference type="ChEBI" id="CHEBI:44337"/>
        <dbReference type="ChEBI" id="CHEBI:46911"/>
        <dbReference type="ChEBI" id="CHEBI:57805"/>
        <dbReference type="EC" id="2.3.1.35"/>
    </reaction>
</comment>
<evidence type="ECO:0000256" key="5">
    <source>
        <dbReference type="ARBA" id="ARBA00023315"/>
    </source>
</evidence>
<dbReference type="HAMAP" id="MF_01106">
    <property type="entry name" value="ArgJ"/>
    <property type="match status" value="1"/>
</dbReference>
<dbReference type="SUPFAM" id="SSF56266">
    <property type="entry name" value="DmpA/ArgJ-like"/>
    <property type="match status" value="1"/>
</dbReference>
<evidence type="ECO:0000256" key="4">
    <source>
        <dbReference type="ARBA" id="ARBA00022813"/>
    </source>
</evidence>
<keyword evidence="6" id="KW-0028">Amino-acid biosynthesis</keyword>
<comment type="catalytic activity">
    <reaction evidence="6">
        <text>L-glutamate + acetyl-CoA = N-acetyl-L-glutamate + CoA + H(+)</text>
        <dbReference type="Rhea" id="RHEA:24292"/>
        <dbReference type="ChEBI" id="CHEBI:15378"/>
        <dbReference type="ChEBI" id="CHEBI:29985"/>
        <dbReference type="ChEBI" id="CHEBI:44337"/>
        <dbReference type="ChEBI" id="CHEBI:57287"/>
        <dbReference type="ChEBI" id="CHEBI:57288"/>
        <dbReference type="EC" id="2.3.1.1"/>
    </reaction>
</comment>
<dbReference type="InterPro" id="IPR016117">
    <property type="entry name" value="ArgJ-like_dom_sf"/>
</dbReference>
<dbReference type="EC" id="2.3.1.1" evidence="6"/>
<name>A0ABW5CHG0_9PROT</name>
<dbReference type="NCBIfam" id="TIGR00120">
    <property type="entry name" value="ArgJ"/>
    <property type="match status" value="1"/>
</dbReference>